<dbReference type="RefSeq" id="WP_262393665.1">
    <property type="nucleotide sequence ID" value="NZ_BEXB01000095.1"/>
</dbReference>
<proteinExistence type="predicted"/>
<evidence type="ECO:0000313" key="1">
    <source>
        <dbReference type="EMBL" id="GAY79123.1"/>
    </source>
</evidence>
<organism evidence="1 2">
    <name type="scientific">Sporolactobacillus inulinus</name>
    <dbReference type="NCBI Taxonomy" id="2078"/>
    <lineage>
        <taxon>Bacteria</taxon>
        <taxon>Bacillati</taxon>
        <taxon>Bacillota</taxon>
        <taxon>Bacilli</taxon>
        <taxon>Bacillales</taxon>
        <taxon>Sporolactobacillaceae</taxon>
        <taxon>Sporolactobacillus</taxon>
    </lineage>
</organism>
<protein>
    <submittedName>
        <fullName evidence="1">Uncharacterized protein</fullName>
    </submittedName>
</protein>
<evidence type="ECO:0000313" key="2">
    <source>
        <dbReference type="Proteomes" id="UP000319716"/>
    </source>
</evidence>
<accession>A0A4Y1ZJP5</accession>
<name>A0A4Y1ZJP5_9BACL</name>
<dbReference type="EMBL" id="BEXB01000095">
    <property type="protein sequence ID" value="GAY79123.1"/>
    <property type="molecule type" value="Genomic_DNA"/>
</dbReference>
<reference evidence="1 2" key="1">
    <citation type="submission" date="2017-11" db="EMBL/GenBank/DDBJ databases">
        <title>Draft Genome Sequence of Sporolactobacillus inulinus NBRC 111894 Isolated from Koso, a Japanese Sugar-Vegetable Fermented Beverage.</title>
        <authorList>
            <person name="Chiou T.Y."/>
            <person name="Oshima K."/>
            <person name="Suda W."/>
            <person name="Hattori M."/>
            <person name="Takahashi T."/>
        </authorList>
    </citation>
    <scope>NUCLEOTIDE SEQUENCE [LARGE SCALE GENOMIC DNA]</scope>
    <source>
        <strain evidence="1 2">NBRC111894</strain>
    </source>
</reference>
<sequence length="88" mass="10133">MTNRDFLSSLEGELHYLNKIGSADWRQKRVAIVLHTAKQINALTDCLDFGTTLEIVKKENPQLNEQCSRDVANYLYNAAEQERLDHRA</sequence>
<gene>
    <name evidence="1" type="ORF">NBRC111894_4677</name>
</gene>
<dbReference type="Proteomes" id="UP000319716">
    <property type="component" value="Unassembled WGS sequence"/>
</dbReference>
<dbReference type="AlphaFoldDB" id="A0A4Y1ZJP5"/>
<comment type="caution">
    <text evidence="1">The sequence shown here is derived from an EMBL/GenBank/DDBJ whole genome shotgun (WGS) entry which is preliminary data.</text>
</comment>